<dbReference type="Proteomes" id="UP000499080">
    <property type="component" value="Unassembled WGS sequence"/>
</dbReference>
<dbReference type="AlphaFoldDB" id="A0A4Y2HKL2"/>
<dbReference type="EMBL" id="BGPR01001998">
    <property type="protein sequence ID" value="GBM65867.1"/>
    <property type="molecule type" value="Genomic_DNA"/>
</dbReference>
<evidence type="ECO:0000313" key="2">
    <source>
        <dbReference type="Proteomes" id="UP000499080"/>
    </source>
</evidence>
<keyword evidence="2" id="KW-1185">Reference proteome</keyword>
<accession>A0A4Y2HKL2</accession>
<sequence length="123" mass="13854">MASGTGTRGGVQSGANKSSNFCCRCSTKRHSYVENTAVSLSRVRRDPDLLKTVPSCDHCYQHLRRVDASLPNLSAILRKENPPSCSPFSRLRSNSVSYQYCIFISLRVFLTHIWLTMPNQEDK</sequence>
<evidence type="ECO:0000313" key="1">
    <source>
        <dbReference type="EMBL" id="GBM65867.1"/>
    </source>
</evidence>
<proteinExistence type="predicted"/>
<reference evidence="1 2" key="1">
    <citation type="journal article" date="2019" name="Sci. Rep.">
        <title>Orb-weaving spider Araneus ventricosus genome elucidates the spidroin gene catalogue.</title>
        <authorList>
            <person name="Kono N."/>
            <person name="Nakamura H."/>
            <person name="Ohtoshi R."/>
            <person name="Moran D.A.P."/>
            <person name="Shinohara A."/>
            <person name="Yoshida Y."/>
            <person name="Fujiwara M."/>
            <person name="Mori M."/>
            <person name="Tomita M."/>
            <person name="Arakawa K."/>
        </authorList>
    </citation>
    <scope>NUCLEOTIDE SEQUENCE [LARGE SCALE GENOMIC DNA]</scope>
</reference>
<gene>
    <name evidence="1" type="ORF">AVEN_248048_1</name>
</gene>
<name>A0A4Y2HKL2_ARAVE</name>
<organism evidence="1 2">
    <name type="scientific">Araneus ventricosus</name>
    <name type="common">Orbweaver spider</name>
    <name type="synonym">Epeira ventricosa</name>
    <dbReference type="NCBI Taxonomy" id="182803"/>
    <lineage>
        <taxon>Eukaryota</taxon>
        <taxon>Metazoa</taxon>
        <taxon>Ecdysozoa</taxon>
        <taxon>Arthropoda</taxon>
        <taxon>Chelicerata</taxon>
        <taxon>Arachnida</taxon>
        <taxon>Araneae</taxon>
        <taxon>Araneomorphae</taxon>
        <taxon>Entelegynae</taxon>
        <taxon>Araneoidea</taxon>
        <taxon>Araneidae</taxon>
        <taxon>Araneus</taxon>
    </lineage>
</organism>
<protein>
    <submittedName>
        <fullName evidence="1">Uncharacterized protein</fullName>
    </submittedName>
</protein>
<comment type="caution">
    <text evidence="1">The sequence shown here is derived from an EMBL/GenBank/DDBJ whole genome shotgun (WGS) entry which is preliminary data.</text>
</comment>